<name>A0A6H5J8L9_9HYME</name>
<sequence length="286" mass="31685">MAAKGTCCGREHRCVWAIWVFQIGRDGEYPKVISADVVGSPKLDSSSARQMSTDCWRVKEHTWCLEMPRCPGRETAKRFGDSSVGQGASSLHTNRLSTASPAEKRSYEKSSTRRLRHYRSGLRALRRGRRPRQRGSVAQPEQHDLSASRAASRRGAGEIQYSRAAEQGRGGARRQALLPDHMSGEEGPSARQQFEGGDRADAFQGARIPDGRARPTRHVLRSESSRGLRVLSARAGRVLVAARGAAQPGAQRHRRDLRESVGAVVILVEQVEDQPGVHRQHDEMQR</sequence>
<feature type="region of interest" description="Disordered" evidence="1">
    <location>
        <begin position="203"/>
        <end position="224"/>
    </location>
</feature>
<dbReference type="EMBL" id="CADCXV010001360">
    <property type="protein sequence ID" value="CAB0043881.1"/>
    <property type="molecule type" value="Genomic_DNA"/>
</dbReference>
<organism evidence="2 3">
    <name type="scientific">Trichogramma brassicae</name>
    <dbReference type="NCBI Taxonomy" id="86971"/>
    <lineage>
        <taxon>Eukaryota</taxon>
        <taxon>Metazoa</taxon>
        <taxon>Ecdysozoa</taxon>
        <taxon>Arthropoda</taxon>
        <taxon>Hexapoda</taxon>
        <taxon>Insecta</taxon>
        <taxon>Pterygota</taxon>
        <taxon>Neoptera</taxon>
        <taxon>Endopterygota</taxon>
        <taxon>Hymenoptera</taxon>
        <taxon>Apocrita</taxon>
        <taxon>Proctotrupomorpha</taxon>
        <taxon>Chalcidoidea</taxon>
        <taxon>Trichogrammatidae</taxon>
        <taxon>Trichogramma</taxon>
    </lineage>
</organism>
<evidence type="ECO:0000313" key="3">
    <source>
        <dbReference type="Proteomes" id="UP000479190"/>
    </source>
</evidence>
<dbReference type="AlphaFoldDB" id="A0A6H5J8L9"/>
<reference evidence="2 3" key="1">
    <citation type="submission" date="2020-02" db="EMBL/GenBank/DDBJ databases">
        <authorList>
            <person name="Ferguson B K."/>
        </authorList>
    </citation>
    <scope>NUCLEOTIDE SEQUENCE [LARGE SCALE GENOMIC DNA]</scope>
</reference>
<feature type="compositionally biased region" description="Polar residues" evidence="1">
    <location>
        <begin position="83"/>
        <end position="100"/>
    </location>
</feature>
<keyword evidence="3" id="KW-1185">Reference proteome</keyword>
<feature type="compositionally biased region" description="Basic residues" evidence="1">
    <location>
        <begin position="112"/>
        <end position="133"/>
    </location>
</feature>
<accession>A0A6H5J8L9</accession>
<dbReference type="Proteomes" id="UP000479190">
    <property type="component" value="Unassembled WGS sequence"/>
</dbReference>
<proteinExistence type="predicted"/>
<protein>
    <submittedName>
        <fullName evidence="2">Uncharacterized protein</fullName>
    </submittedName>
</protein>
<feature type="compositionally biased region" description="Basic and acidic residues" evidence="1">
    <location>
        <begin position="102"/>
        <end position="111"/>
    </location>
</feature>
<evidence type="ECO:0000256" key="1">
    <source>
        <dbReference type="SAM" id="MobiDB-lite"/>
    </source>
</evidence>
<gene>
    <name evidence="2" type="ORF">TBRA_LOCUS15469</name>
</gene>
<feature type="region of interest" description="Disordered" evidence="1">
    <location>
        <begin position="76"/>
        <end position="173"/>
    </location>
</feature>
<evidence type="ECO:0000313" key="2">
    <source>
        <dbReference type="EMBL" id="CAB0043881.1"/>
    </source>
</evidence>